<dbReference type="OrthoDB" id="1737613at2759"/>
<dbReference type="VEuPathDB" id="TriTrypDB:ADEAN_000097100"/>
<dbReference type="InterPro" id="IPR032259">
    <property type="entry name" value="HIBYL-CoA-H"/>
</dbReference>
<gene>
    <name evidence="6" type="ORF">ADEAN_000097100</name>
</gene>
<keyword evidence="7" id="KW-1185">Reference proteome</keyword>
<evidence type="ECO:0000259" key="5">
    <source>
        <dbReference type="Pfam" id="PF16113"/>
    </source>
</evidence>
<comment type="catalytic activity">
    <reaction evidence="1">
        <text>3-hydroxy-2-methylpropanoyl-CoA + H2O = 3-hydroxy-2-methylpropanoate + CoA + H(+)</text>
        <dbReference type="Rhea" id="RHEA:20888"/>
        <dbReference type="ChEBI" id="CHEBI:11805"/>
        <dbReference type="ChEBI" id="CHEBI:15377"/>
        <dbReference type="ChEBI" id="CHEBI:15378"/>
        <dbReference type="ChEBI" id="CHEBI:57287"/>
        <dbReference type="ChEBI" id="CHEBI:57340"/>
        <dbReference type="EC" id="3.1.2.4"/>
    </reaction>
</comment>
<evidence type="ECO:0000313" key="7">
    <source>
        <dbReference type="Proteomes" id="UP000515908"/>
    </source>
</evidence>
<dbReference type="InterPro" id="IPR029045">
    <property type="entry name" value="ClpP/crotonase-like_dom_sf"/>
</dbReference>
<dbReference type="Pfam" id="PF16113">
    <property type="entry name" value="ECH_2"/>
    <property type="match status" value="1"/>
</dbReference>
<keyword evidence="3" id="KW-0378">Hydrolase</keyword>
<feature type="domain" description="Enoyl-CoA hydratase/isomerase" evidence="5">
    <location>
        <begin position="52"/>
        <end position="377"/>
    </location>
</feature>
<dbReference type="Proteomes" id="UP000515908">
    <property type="component" value="Chromosome 02"/>
</dbReference>
<evidence type="ECO:0000313" key="6">
    <source>
        <dbReference type="EMBL" id="CAD2213528.1"/>
    </source>
</evidence>
<feature type="signal peptide" evidence="4">
    <location>
        <begin position="1"/>
        <end position="20"/>
    </location>
</feature>
<dbReference type="GO" id="GO:0016853">
    <property type="term" value="F:isomerase activity"/>
    <property type="evidence" value="ECO:0007669"/>
    <property type="project" value="UniProtKB-KW"/>
</dbReference>
<reference evidence="6 7" key="1">
    <citation type="submission" date="2020-08" db="EMBL/GenBank/DDBJ databases">
        <authorList>
            <person name="Newling K."/>
            <person name="Davey J."/>
            <person name="Forrester S."/>
        </authorList>
    </citation>
    <scope>NUCLEOTIDE SEQUENCE [LARGE SCALE GENOMIC DNA]</scope>
    <source>
        <strain evidence="7">Crithidia deanei Carvalho (ATCC PRA-265)</strain>
    </source>
</reference>
<keyword evidence="4" id="KW-0732">Signal</keyword>
<dbReference type="CDD" id="cd06558">
    <property type="entry name" value="crotonase-like"/>
    <property type="match status" value="1"/>
</dbReference>
<dbReference type="GO" id="GO:0006574">
    <property type="term" value="P:L-valine catabolic process"/>
    <property type="evidence" value="ECO:0007669"/>
    <property type="project" value="TreeGrafter"/>
</dbReference>
<organism evidence="6 7">
    <name type="scientific">Angomonas deanei</name>
    <dbReference type="NCBI Taxonomy" id="59799"/>
    <lineage>
        <taxon>Eukaryota</taxon>
        <taxon>Discoba</taxon>
        <taxon>Euglenozoa</taxon>
        <taxon>Kinetoplastea</taxon>
        <taxon>Metakinetoplastina</taxon>
        <taxon>Trypanosomatida</taxon>
        <taxon>Trypanosomatidae</taxon>
        <taxon>Strigomonadinae</taxon>
        <taxon>Angomonas</taxon>
    </lineage>
</organism>
<dbReference type="AlphaFoldDB" id="A0A7G2C193"/>
<proteinExistence type="predicted"/>
<feature type="chain" id="PRO_5028872335" description="3-hydroxyisobutyryl-CoA hydrolase" evidence="4">
    <location>
        <begin position="21"/>
        <end position="408"/>
    </location>
</feature>
<accession>A0A7G2C193</accession>
<dbReference type="GO" id="GO:0003860">
    <property type="term" value="F:3-hydroxyisobutyryl-CoA hydrolase activity"/>
    <property type="evidence" value="ECO:0007669"/>
    <property type="project" value="UniProtKB-EC"/>
</dbReference>
<dbReference type="EC" id="3.1.2.4" evidence="2"/>
<evidence type="ECO:0000256" key="3">
    <source>
        <dbReference type="ARBA" id="ARBA00022801"/>
    </source>
</evidence>
<dbReference type="EMBL" id="LR877146">
    <property type="protein sequence ID" value="CAD2213528.1"/>
    <property type="molecule type" value="Genomic_DNA"/>
</dbReference>
<evidence type="ECO:0000256" key="1">
    <source>
        <dbReference type="ARBA" id="ARBA00001709"/>
    </source>
</evidence>
<sequence>MRNCSPLISFSLFLILDCRSIVRFFCSFPMRRCLALRKASEFVVKKDYDMTRVITLNRVKGLNSLNLEMLGALRELVVEQPHPSATALTILKSATPKAFSTGGDVIEQTAGDASKVLGQWSCLQGLTDYQILISSAPFVSLLNGYLMGGAAGLGFNERYRVVSETTQFAMPECGIGFFPNGGASWFLPRVPVKGLGLYLALTGARLKGADNVHAGLGTHYVSSSRLDELEKTLVAQKDHFHLPTILSSFQEPLPPLTLEKELPVLEKAFSMGPDTSVEGIIETLKTLEDSSSLAKSALSTIHACCPLSLKVTLELHKLSPKWTDYFEALQHEIYTAQALGAQPDFKEGVRAQLVEKTKDPRWSRTLDQVTPDVVKSMIGTSRKGFYAIYTPKDGAINNIKSIQYGIST</sequence>
<evidence type="ECO:0000256" key="4">
    <source>
        <dbReference type="SAM" id="SignalP"/>
    </source>
</evidence>
<dbReference type="SUPFAM" id="SSF52096">
    <property type="entry name" value="ClpP/crotonase"/>
    <property type="match status" value="1"/>
</dbReference>
<dbReference type="PANTHER" id="PTHR43176">
    <property type="entry name" value="3-HYDROXYISOBUTYRYL-COA HYDROLASE-RELATED"/>
    <property type="match status" value="1"/>
</dbReference>
<dbReference type="PANTHER" id="PTHR43176:SF3">
    <property type="entry name" value="3-HYDROXYISOBUTYRYL-COA HYDROLASE, MITOCHONDRIAL"/>
    <property type="match status" value="1"/>
</dbReference>
<evidence type="ECO:0000256" key="2">
    <source>
        <dbReference type="ARBA" id="ARBA00011915"/>
    </source>
</evidence>
<keyword evidence="6" id="KW-0413">Isomerase</keyword>
<protein>
    <recommendedName>
        <fullName evidence="2">3-hydroxyisobutyryl-CoA hydrolase</fullName>
        <ecNumber evidence="2">3.1.2.4</ecNumber>
    </recommendedName>
</protein>
<dbReference type="InterPro" id="IPR045004">
    <property type="entry name" value="ECH_dom"/>
</dbReference>
<dbReference type="Gene3D" id="3.90.226.10">
    <property type="entry name" value="2-enoyl-CoA Hydratase, Chain A, domain 1"/>
    <property type="match status" value="1"/>
</dbReference>
<name>A0A7G2C193_9TRYP</name>